<evidence type="ECO:0000256" key="1">
    <source>
        <dbReference type="SAM" id="MobiDB-lite"/>
    </source>
</evidence>
<organism evidence="2 3">
    <name type="scientific">Thermaerobacter composti</name>
    <dbReference type="NCBI Taxonomy" id="554949"/>
    <lineage>
        <taxon>Bacteria</taxon>
        <taxon>Bacillati</taxon>
        <taxon>Bacillota</taxon>
        <taxon>Clostridia</taxon>
        <taxon>Eubacteriales</taxon>
        <taxon>Clostridiales Family XVII. Incertae Sedis</taxon>
        <taxon>Thermaerobacter</taxon>
    </lineage>
</organism>
<keyword evidence="3" id="KW-1185">Reference proteome</keyword>
<name>A0ABZ0QQH7_9FIRM</name>
<evidence type="ECO:0000313" key="2">
    <source>
        <dbReference type="EMBL" id="WPD19738.1"/>
    </source>
</evidence>
<dbReference type="Proteomes" id="UP001304683">
    <property type="component" value="Chromosome"/>
</dbReference>
<feature type="compositionally biased region" description="Basic and acidic residues" evidence="1">
    <location>
        <begin position="1"/>
        <end position="11"/>
    </location>
</feature>
<protein>
    <submittedName>
        <fullName evidence="2">Uncharacterized protein</fullName>
    </submittedName>
</protein>
<dbReference type="RefSeq" id="WP_318751226.1">
    <property type="nucleotide sequence ID" value="NZ_CP132508.1"/>
</dbReference>
<accession>A0ABZ0QQH7</accession>
<reference evidence="2 3" key="1">
    <citation type="submission" date="2023-08" db="EMBL/GenBank/DDBJ databases">
        <title>Genome sequence of Thermaerobacter compostii strain Ins1, a spore-forming filamentous bacterium isolated from a deep geothermal reservoir.</title>
        <authorList>
            <person name="Bregnard D."/>
            <person name="Gonzalez D."/>
            <person name="Junier P."/>
        </authorList>
    </citation>
    <scope>NUCLEOTIDE SEQUENCE [LARGE SCALE GENOMIC DNA]</scope>
    <source>
        <strain evidence="2 3">Ins1</strain>
    </source>
</reference>
<evidence type="ECO:0000313" key="3">
    <source>
        <dbReference type="Proteomes" id="UP001304683"/>
    </source>
</evidence>
<proteinExistence type="predicted"/>
<sequence>MFRPQAEEGTGRKWGNRYAKGSPTADNRWRWNGKQLRTLESGYHRRVAHQLYRAAGMRDEGLYFRIYL</sequence>
<dbReference type="EMBL" id="CP132508">
    <property type="protein sequence ID" value="WPD19738.1"/>
    <property type="molecule type" value="Genomic_DNA"/>
</dbReference>
<gene>
    <name evidence="2" type="ORF">Q5761_03485</name>
</gene>
<feature type="region of interest" description="Disordered" evidence="1">
    <location>
        <begin position="1"/>
        <end position="26"/>
    </location>
</feature>